<sequence>MTSRSHDGVSPVPVSRAPNARRCAPTGSGAPLVAESAARPSDAMPNSRVRQPTVRRRPLPDARPGPGTLAGPGVGPRATRASHETPLTTLLHMSAADDATWGVGGGALVACPVTKSARTPSTGRCPPEPGQRQTAAETFTRPRAVTGSSASPRRSSSAAPAGTVTRQAYWPGFRPAGTPRVTRTYADPGAESTPWRSTSDQLAARTGATTYRCCSGLVFTTLNRRWSGCPRWMVAPASVAWAGAGERRGSHRAAASGVAPAGKTDPPATGSSPGRPA</sequence>
<evidence type="ECO:0000313" key="2">
    <source>
        <dbReference type="EMBL" id="GGM03633.1"/>
    </source>
</evidence>
<feature type="region of interest" description="Disordered" evidence="1">
    <location>
        <begin position="1"/>
        <end position="80"/>
    </location>
</feature>
<dbReference type="Proteomes" id="UP000642070">
    <property type="component" value="Unassembled WGS sequence"/>
</dbReference>
<evidence type="ECO:0000313" key="3">
    <source>
        <dbReference type="Proteomes" id="UP000642070"/>
    </source>
</evidence>
<name>A0A917T099_9ACTN</name>
<protein>
    <submittedName>
        <fullName evidence="2">Uncharacterized protein</fullName>
    </submittedName>
</protein>
<gene>
    <name evidence="2" type="ORF">GCM10007977_001250</name>
</gene>
<accession>A0A917T099</accession>
<dbReference type="EMBL" id="BMPI01000001">
    <property type="protein sequence ID" value="GGM03633.1"/>
    <property type="molecule type" value="Genomic_DNA"/>
</dbReference>
<comment type="caution">
    <text evidence="2">The sequence shown here is derived from an EMBL/GenBank/DDBJ whole genome shotgun (WGS) entry which is preliminary data.</text>
</comment>
<feature type="region of interest" description="Disordered" evidence="1">
    <location>
        <begin position="244"/>
        <end position="277"/>
    </location>
</feature>
<evidence type="ECO:0000256" key="1">
    <source>
        <dbReference type="SAM" id="MobiDB-lite"/>
    </source>
</evidence>
<proteinExistence type="predicted"/>
<reference evidence="2" key="2">
    <citation type="submission" date="2020-09" db="EMBL/GenBank/DDBJ databases">
        <authorList>
            <person name="Sun Q."/>
            <person name="Ohkuma M."/>
        </authorList>
    </citation>
    <scope>NUCLEOTIDE SEQUENCE</scope>
    <source>
        <strain evidence="2">JCM 19831</strain>
    </source>
</reference>
<dbReference type="AlphaFoldDB" id="A0A917T099"/>
<feature type="region of interest" description="Disordered" evidence="1">
    <location>
        <begin position="116"/>
        <end position="200"/>
    </location>
</feature>
<reference evidence="2" key="1">
    <citation type="journal article" date="2014" name="Int. J. Syst. Evol. Microbiol.">
        <title>Complete genome sequence of Corynebacterium casei LMG S-19264T (=DSM 44701T), isolated from a smear-ripened cheese.</title>
        <authorList>
            <consortium name="US DOE Joint Genome Institute (JGI-PGF)"/>
            <person name="Walter F."/>
            <person name="Albersmeier A."/>
            <person name="Kalinowski J."/>
            <person name="Ruckert C."/>
        </authorList>
    </citation>
    <scope>NUCLEOTIDE SEQUENCE</scope>
    <source>
        <strain evidence="2">JCM 19831</strain>
    </source>
</reference>
<keyword evidence="3" id="KW-1185">Reference proteome</keyword>
<organism evidence="2 3">
    <name type="scientific">Dactylosporangium sucinum</name>
    <dbReference type="NCBI Taxonomy" id="1424081"/>
    <lineage>
        <taxon>Bacteria</taxon>
        <taxon>Bacillati</taxon>
        <taxon>Actinomycetota</taxon>
        <taxon>Actinomycetes</taxon>
        <taxon>Micromonosporales</taxon>
        <taxon>Micromonosporaceae</taxon>
        <taxon>Dactylosporangium</taxon>
    </lineage>
</organism>
<feature type="compositionally biased region" description="Low complexity" evidence="1">
    <location>
        <begin position="148"/>
        <end position="161"/>
    </location>
</feature>